<feature type="region of interest" description="Disordered" evidence="6">
    <location>
        <begin position="509"/>
        <end position="570"/>
    </location>
</feature>
<feature type="transmembrane region" description="Helical" evidence="7">
    <location>
        <begin position="442"/>
        <end position="460"/>
    </location>
</feature>
<feature type="compositionally biased region" description="Polar residues" evidence="6">
    <location>
        <begin position="547"/>
        <end position="556"/>
    </location>
</feature>
<dbReference type="PANTHER" id="PTHR43495:SF5">
    <property type="entry name" value="GAMMA-AMINOBUTYRIC ACID PERMEASE"/>
    <property type="match status" value="1"/>
</dbReference>
<dbReference type="GO" id="GO:0055085">
    <property type="term" value="P:transmembrane transport"/>
    <property type="evidence" value="ECO:0007669"/>
    <property type="project" value="InterPro"/>
</dbReference>
<evidence type="ECO:0000313" key="10">
    <source>
        <dbReference type="Proteomes" id="UP000294847"/>
    </source>
</evidence>
<dbReference type="PANTHER" id="PTHR43495">
    <property type="entry name" value="GABA PERMEASE"/>
    <property type="match status" value="1"/>
</dbReference>
<feature type="transmembrane region" description="Helical" evidence="7">
    <location>
        <begin position="29"/>
        <end position="50"/>
    </location>
</feature>
<dbReference type="GO" id="GO:0016020">
    <property type="term" value="C:membrane"/>
    <property type="evidence" value="ECO:0007669"/>
    <property type="project" value="UniProtKB-SubCell"/>
</dbReference>
<evidence type="ECO:0000256" key="5">
    <source>
        <dbReference type="ARBA" id="ARBA00023136"/>
    </source>
</evidence>
<evidence type="ECO:0000256" key="1">
    <source>
        <dbReference type="ARBA" id="ARBA00004141"/>
    </source>
</evidence>
<evidence type="ECO:0000259" key="8">
    <source>
        <dbReference type="Pfam" id="PF00324"/>
    </source>
</evidence>
<name>A0A4P7NPE6_PYROR</name>
<feature type="transmembrane region" description="Helical" evidence="7">
    <location>
        <begin position="262"/>
        <end position="282"/>
    </location>
</feature>
<feature type="transmembrane region" description="Helical" evidence="7">
    <location>
        <begin position="303"/>
        <end position="332"/>
    </location>
</feature>
<feature type="domain" description="Amino acid permease/ SLC12A" evidence="8">
    <location>
        <begin position="1"/>
        <end position="465"/>
    </location>
</feature>
<sequence>MVQLFPTRNAIFEYIDKFVDHDVAWAASILYWLTYSAIVPFQILTASRFLEFWLDQSNLTRIFTYSAPLLLLVINIVPVKYFGWIETIGGALKLALVFIMSILLFVVYANDTISKNFIEAGFQANQDYVSSAGEAFAYVLPIVAFGYEGIESLAMASFEARDTGKTKRLIPLWIHGTIPVAYFFLTLGSVLTVDWQDPALPSSYNSGADSGAGRVGGSQGSCGGKSPPNSVVILGIFKGVNAFGQDEFRPCLGRGAINAAGVLNGILVFTTMSAASAALYVSSRTLYGLTYRESRTDGWVKRYFRWATGTVWTLTGAPAGAVVMSVVSWWWLIILDEARRGGIKPATDFMHILGTTLSVSVLIVWAVLCFAYLRFYYWTWRESNTLSASITYRRYVPCDKKRYKAKGVTFAQPSLALFGFVACTTVLVLVSNTMWKRGSNTVAFFAAFLSHILFVVIILARKVFYGAYPKRDAFRRVIPAWVSVGSADEIVRIMRDLIVLAGRLESNGEEIPRDQQNGDSMPMHPLASNHRQPGIDNAERQGDEGSESQVPISQGQVPLVPDPGPLAQGP</sequence>
<evidence type="ECO:0000256" key="7">
    <source>
        <dbReference type="SAM" id="Phobius"/>
    </source>
</evidence>
<evidence type="ECO:0000313" key="9">
    <source>
        <dbReference type="EMBL" id="QBZ63596.1"/>
    </source>
</evidence>
<feature type="transmembrane region" description="Helical" evidence="7">
    <location>
        <begin position="88"/>
        <end position="109"/>
    </location>
</feature>
<comment type="subcellular location">
    <subcellularLocation>
        <location evidence="1">Membrane</location>
        <topology evidence="1">Multi-pass membrane protein</topology>
    </subcellularLocation>
</comment>
<proteinExistence type="predicted"/>
<reference evidence="9 10" key="1">
    <citation type="journal article" date="2019" name="Mol. Biol. Evol.">
        <title>Blast fungal genomes show frequent chromosomal changes, gene gains and losses, and effector gene turnover.</title>
        <authorList>
            <person name="Gomez Luciano L.B."/>
            <person name="Jason Tsai I."/>
            <person name="Chuma I."/>
            <person name="Tosa Y."/>
            <person name="Chen Y.H."/>
            <person name="Li J.Y."/>
            <person name="Li M.Y."/>
            <person name="Jade Lu M.Y."/>
            <person name="Nakayashiki H."/>
            <person name="Li W.H."/>
        </authorList>
    </citation>
    <scope>NUCLEOTIDE SEQUENCE [LARGE SCALE GENOMIC DNA]</scope>
    <source>
        <strain evidence="9">MZ5-1-6</strain>
    </source>
</reference>
<dbReference type="Gene3D" id="1.20.1740.10">
    <property type="entry name" value="Amino acid/polyamine transporter I"/>
    <property type="match status" value="1"/>
</dbReference>
<keyword evidence="2" id="KW-0813">Transport</keyword>
<dbReference type="AlphaFoldDB" id="A0A4P7NPE6"/>
<evidence type="ECO:0000256" key="6">
    <source>
        <dbReference type="SAM" id="MobiDB-lite"/>
    </source>
</evidence>
<dbReference type="InterPro" id="IPR004841">
    <property type="entry name" value="AA-permease/SLC12A_dom"/>
</dbReference>
<evidence type="ECO:0000256" key="4">
    <source>
        <dbReference type="ARBA" id="ARBA00022989"/>
    </source>
</evidence>
<keyword evidence="3 7" id="KW-0812">Transmembrane</keyword>
<dbReference type="Proteomes" id="UP000294847">
    <property type="component" value="Chromosome 6"/>
</dbReference>
<protein>
    <recommendedName>
        <fullName evidence="8">Amino acid permease/ SLC12A domain-containing protein</fullName>
    </recommendedName>
</protein>
<dbReference type="EMBL" id="CP034209">
    <property type="protein sequence ID" value="QBZ63596.1"/>
    <property type="molecule type" value="Genomic_DNA"/>
</dbReference>
<feature type="transmembrane region" description="Helical" evidence="7">
    <location>
        <begin position="352"/>
        <end position="373"/>
    </location>
</feature>
<keyword evidence="4 7" id="KW-1133">Transmembrane helix</keyword>
<evidence type="ECO:0000256" key="3">
    <source>
        <dbReference type="ARBA" id="ARBA00022692"/>
    </source>
</evidence>
<gene>
    <name evidence="9" type="ORF">PoMZ_05280</name>
</gene>
<evidence type="ECO:0000256" key="2">
    <source>
        <dbReference type="ARBA" id="ARBA00022448"/>
    </source>
</evidence>
<accession>A0A4P7NPE6</accession>
<organism evidence="9 10">
    <name type="scientific">Pyricularia oryzae</name>
    <name type="common">Rice blast fungus</name>
    <name type="synonym">Magnaporthe oryzae</name>
    <dbReference type="NCBI Taxonomy" id="318829"/>
    <lineage>
        <taxon>Eukaryota</taxon>
        <taxon>Fungi</taxon>
        <taxon>Dikarya</taxon>
        <taxon>Ascomycota</taxon>
        <taxon>Pezizomycotina</taxon>
        <taxon>Sordariomycetes</taxon>
        <taxon>Sordariomycetidae</taxon>
        <taxon>Magnaporthales</taxon>
        <taxon>Pyriculariaceae</taxon>
        <taxon>Pyricularia</taxon>
    </lineage>
</organism>
<dbReference type="Pfam" id="PF00324">
    <property type="entry name" value="AA_permease"/>
    <property type="match status" value="1"/>
</dbReference>
<keyword evidence="5 7" id="KW-0472">Membrane</keyword>
<feature type="transmembrane region" description="Helical" evidence="7">
    <location>
        <begin position="172"/>
        <end position="193"/>
    </location>
</feature>
<feature type="transmembrane region" description="Helical" evidence="7">
    <location>
        <begin position="62"/>
        <end position="82"/>
    </location>
</feature>
<feature type="transmembrane region" description="Helical" evidence="7">
    <location>
        <begin position="410"/>
        <end position="430"/>
    </location>
</feature>